<evidence type="ECO:0000256" key="1">
    <source>
        <dbReference type="SAM" id="MobiDB-lite"/>
    </source>
</evidence>
<proteinExistence type="predicted"/>
<name>A0A498LS99_LABRO</name>
<keyword evidence="3" id="KW-1185">Reference proteome</keyword>
<evidence type="ECO:0000313" key="3">
    <source>
        <dbReference type="Proteomes" id="UP000290572"/>
    </source>
</evidence>
<protein>
    <submittedName>
        <fullName evidence="2">Uncharacterized protein</fullName>
    </submittedName>
</protein>
<dbReference type="AlphaFoldDB" id="A0A498LS99"/>
<comment type="caution">
    <text evidence="2">The sequence shown here is derived from an EMBL/GenBank/DDBJ whole genome shotgun (WGS) entry which is preliminary data.</text>
</comment>
<feature type="region of interest" description="Disordered" evidence="1">
    <location>
        <begin position="14"/>
        <end position="47"/>
    </location>
</feature>
<reference evidence="2 3" key="1">
    <citation type="submission" date="2018-03" db="EMBL/GenBank/DDBJ databases">
        <title>Draft genome sequence of Rohu Carp (Labeo rohita).</title>
        <authorList>
            <person name="Das P."/>
            <person name="Kushwaha B."/>
            <person name="Joshi C.G."/>
            <person name="Kumar D."/>
            <person name="Nagpure N.S."/>
            <person name="Sahoo L."/>
            <person name="Das S.P."/>
            <person name="Bit A."/>
            <person name="Patnaik S."/>
            <person name="Meher P.K."/>
            <person name="Jayasankar P."/>
            <person name="Koringa P.G."/>
            <person name="Patel N.V."/>
            <person name="Hinsu A.T."/>
            <person name="Kumar R."/>
            <person name="Pandey M."/>
            <person name="Agarwal S."/>
            <person name="Srivastava S."/>
            <person name="Singh M."/>
            <person name="Iquebal M.A."/>
            <person name="Jaiswal S."/>
            <person name="Angadi U.B."/>
            <person name="Kumar N."/>
            <person name="Raza M."/>
            <person name="Shah T.M."/>
            <person name="Rai A."/>
            <person name="Jena J.K."/>
        </authorList>
    </citation>
    <scope>NUCLEOTIDE SEQUENCE [LARGE SCALE GENOMIC DNA]</scope>
    <source>
        <strain evidence="2">DASCIFA01</strain>
        <tissue evidence="2">Testis</tissue>
    </source>
</reference>
<accession>A0A498LS99</accession>
<evidence type="ECO:0000313" key="2">
    <source>
        <dbReference type="EMBL" id="RXN10991.1"/>
    </source>
</evidence>
<dbReference type="Proteomes" id="UP000290572">
    <property type="component" value="Unassembled WGS sequence"/>
</dbReference>
<sequence>MPRRIAQDPAVCIPAEGTDAAHPGQGAGSVTDFGGFSLSSEGTEREHHDRVFKGTVVSVSYAVTCGPRQEASALHPQLELWFLGTAC</sequence>
<dbReference type="EMBL" id="QBIY01013157">
    <property type="protein sequence ID" value="RXN10991.1"/>
    <property type="molecule type" value="Genomic_DNA"/>
</dbReference>
<organism evidence="2 3">
    <name type="scientific">Labeo rohita</name>
    <name type="common">Indian major carp</name>
    <name type="synonym">Cyprinus rohita</name>
    <dbReference type="NCBI Taxonomy" id="84645"/>
    <lineage>
        <taxon>Eukaryota</taxon>
        <taxon>Metazoa</taxon>
        <taxon>Chordata</taxon>
        <taxon>Craniata</taxon>
        <taxon>Vertebrata</taxon>
        <taxon>Euteleostomi</taxon>
        <taxon>Actinopterygii</taxon>
        <taxon>Neopterygii</taxon>
        <taxon>Teleostei</taxon>
        <taxon>Ostariophysi</taxon>
        <taxon>Cypriniformes</taxon>
        <taxon>Cyprinidae</taxon>
        <taxon>Labeoninae</taxon>
        <taxon>Labeonini</taxon>
        <taxon>Labeo</taxon>
    </lineage>
</organism>
<gene>
    <name evidence="2" type="ORF">ROHU_030339</name>
</gene>